<dbReference type="GO" id="GO:0098629">
    <property type="term" value="P:trans-Golgi network membrane organization"/>
    <property type="evidence" value="ECO:0007669"/>
    <property type="project" value="UniProtKB-ARBA"/>
</dbReference>
<evidence type="ECO:0000256" key="5">
    <source>
        <dbReference type="ARBA" id="ARBA00022927"/>
    </source>
</evidence>
<keyword evidence="2" id="KW-0813">Transport</keyword>
<evidence type="ECO:0000256" key="4">
    <source>
        <dbReference type="ARBA" id="ARBA00022821"/>
    </source>
</evidence>
<dbReference type="CDD" id="cd15845">
    <property type="entry name" value="SNARE_syntaxin16"/>
    <property type="match status" value="1"/>
</dbReference>
<dbReference type="PANTHER" id="PTHR19957:SF397">
    <property type="entry name" value="SYNTAXIN-42"/>
    <property type="match status" value="1"/>
</dbReference>
<comment type="subcellular location">
    <subcellularLocation>
        <location evidence="9">Golgi apparatus</location>
        <location evidence="9">trans-Golgi network membrane</location>
        <topology evidence="9">Single-pass type IV membrane protein</topology>
    </subcellularLocation>
</comment>
<dbReference type="InterPro" id="IPR010989">
    <property type="entry name" value="SNARE"/>
</dbReference>
<evidence type="ECO:0000259" key="11">
    <source>
        <dbReference type="PROSITE" id="PS50192"/>
    </source>
</evidence>
<dbReference type="Proteomes" id="UP000813462">
    <property type="component" value="Unassembled WGS sequence"/>
</dbReference>
<evidence type="ECO:0000256" key="10">
    <source>
        <dbReference type="SAM" id="Coils"/>
    </source>
</evidence>
<dbReference type="PANTHER" id="PTHR19957">
    <property type="entry name" value="SYNTAXIN"/>
    <property type="match status" value="1"/>
</dbReference>
<dbReference type="EMBL" id="JAEACU010000009">
    <property type="protein sequence ID" value="KAH7517016.1"/>
    <property type="molecule type" value="Genomic_DNA"/>
</dbReference>
<dbReference type="GO" id="GO:0006896">
    <property type="term" value="P:Golgi to vacuole transport"/>
    <property type="evidence" value="ECO:0007669"/>
    <property type="project" value="UniProtKB-ARBA"/>
</dbReference>
<evidence type="ECO:0000256" key="2">
    <source>
        <dbReference type="ARBA" id="ARBA00022448"/>
    </source>
</evidence>
<dbReference type="SMART" id="SM00503">
    <property type="entry name" value="SynN"/>
    <property type="match status" value="1"/>
</dbReference>
<dbReference type="GO" id="GO:0006886">
    <property type="term" value="P:intracellular protein transport"/>
    <property type="evidence" value="ECO:0007669"/>
    <property type="project" value="UniProtKB-ARBA"/>
</dbReference>
<dbReference type="SUPFAM" id="SSF47661">
    <property type="entry name" value="t-snare proteins"/>
    <property type="match status" value="1"/>
</dbReference>
<keyword evidence="6" id="KW-1133">Transmembrane helix</keyword>
<evidence type="ECO:0000313" key="12">
    <source>
        <dbReference type="EMBL" id="KAH7517016.1"/>
    </source>
</evidence>
<protein>
    <recommendedName>
        <fullName evidence="11">t-SNARE coiled-coil homology domain-containing protein</fullName>
    </recommendedName>
</protein>
<reference evidence="12" key="1">
    <citation type="journal article" date="2021" name="Front. Plant Sci.">
        <title>Chromosome-Scale Genome Assembly for Chinese Sour Jujube and Insights Into Its Genome Evolution and Domestication Signature.</title>
        <authorList>
            <person name="Shen L.-Y."/>
            <person name="Luo H."/>
            <person name="Wang X.-L."/>
            <person name="Wang X.-M."/>
            <person name="Qiu X.-J."/>
            <person name="Liu H."/>
            <person name="Zhou S.-S."/>
            <person name="Jia K.-H."/>
            <person name="Nie S."/>
            <person name="Bao Y.-T."/>
            <person name="Zhang R.-G."/>
            <person name="Yun Q.-Z."/>
            <person name="Chai Y.-H."/>
            <person name="Lu J.-Y."/>
            <person name="Li Y."/>
            <person name="Zhao S.-W."/>
            <person name="Mao J.-F."/>
            <person name="Jia S.-G."/>
            <person name="Mao Y.-M."/>
        </authorList>
    </citation>
    <scope>NUCLEOTIDE SEQUENCE</scope>
    <source>
        <strain evidence="12">AT0</strain>
        <tissue evidence="12">Leaf</tissue>
    </source>
</reference>
<dbReference type="InterPro" id="IPR000727">
    <property type="entry name" value="T_SNARE_dom"/>
</dbReference>
<keyword evidence="10" id="KW-0175">Coiled coil</keyword>
<dbReference type="InterPro" id="IPR006011">
    <property type="entry name" value="Syntaxin_N"/>
</dbReference>
<keyword evidence="7" id="KW-0333">Golgi apparatus</keyword>
<dbReference type="GO" id="GO:0009658">
    <property type="term" value="P:chloroplast organization"/>
    <property type="evidence" value="ECO:0007669"/>
    <property type="project" value="UniProtKB-ARBA"/>
</dbReference>
<feature type="coiled-coil region" evidence="10">
    <location>
        <begin position="139"/>
        <end position="166"/>
    </location>
</feature>
<evidence type="ECO:0000256" key="6">
    <source>
        <dbReference type="ARBA" id="ARBA00022989"/>
    </source>
</evidence>
<evidence type="ECO:0000313" key="13">
    <source>
        <dbReference type="Proteomes" id="UP000813462"/>
    </source>
</evidence>
<dbReference type="GO" id="GO:0009863">
    <property type="term" value="P:salicylic acid mediated signaling pathway"/>
    <property type="evidence" value="ECO:0007669"/>
    <property type="project" value="UniProtKB-ARBA"/>
</dbReference>
<keyword evidence="5" id="KW-0653">Protein transport</keyword>
<organism evidence="12 13">
    <name type="scientific">Ziziphus jujuba var. spinosa</name>
    <dbReference type="NCBI Taxonomy" id="714518"/>
    <lineage>
        <taxon>Eukaryota</taxon>
        <taxon>Viridiplantae</taxon>
        <taxon>Streptophyta</taxon>
        <taxon>Embryophyta</taxon>
        <taxon>Tracheophyta</taxon>
        <taxon>Spermatophyta</taxon>
        <taxon>Magnoliopsida</taxon>
        <taxon>eudicotyledons</taxon>
        <taxon>Gunneridae</taxon>
        <taxon>Pentapetalae</taxon>
        <taxon>rosids</taxon>
        <taxon>fabids</taxon>
        <taxon>Rosales</taxon>
        <taxon>Rhamnaceae</taxon>
        <taxon>Paliureae</taxon>
        <taxon>Ziziphus</taxon>
    </lineage>
</organism>
<dbReference type="GO" id="GO:0000149">
    <property type="term" value="F:SNARE binding"/>
    <property type="evidence" value="ECO:0007669"/>
    <property type="project" value="TreeGrafter"/>
</dbReference>
<accession>A0A978UQ66</accession>
<comment type="caution">
    <text evidence="12">The sequence shown here is derived from an EMBL/GenBank/DDBJ whole genome shotgun (WGS) entry which is preliminary data.</text>
</comment>
<evidence type="ECO:0000256" key="9">
    <source>
        <dbReference type="ARBA" id="ARBA00037801"/>
    </source>
</evidence>
<dbReference type="GO" id="GO:0031201">
    <property type="term" value="C:SNARE complex"/>
    <property type="evidence" value="ECO:0007669"/>
    <property type="project" value="TreeGrafter"/>
</dbReference>
<dbReference type="GO" id="GO:0007030">
    <property type="term" value="P:Golgi organization"/>
    <property type="evidence" value="ECO:0007669"/>
    <property type="project" value="UniProtKB-ARBA"/>
</dbReference>
<dbReference type="InterPro" id="IPR045242">
    <property type="entry name" value="Syntaxin"/>
</dbReference>
<dbReference type="AlphaFoldDB" id="A0A978UQ66"/>
<dbReference type="FunFam" id="1.20.58.70:FF:000010">
    <property type="entry name" value="Syntaxin-43"/>
    <property type="match status" value="1"/>
</dbReference>
<dbReference type="GO" id="GO:0048278">
    <property type="term" value="P:vesicle docking"/>
    <property type="evidence" value="ECO:0007669"/>
    <property type="project" value="TreeGrafter"/>
</dbReference>
<proteinExistence type="inferred from homology"/>
<dbReference type="GO" id="GO:0006906">
    <property type="term" value="P:vesicle fusion"/>
    <property type="evidence" value="ECO:0007669"/>
    <property type="project" value="UniProtKB-ARBA"/>
</dbReference>
<sequence>MATRNQTYQFRKRRDALKSVRAPLSSSASSSGGPVIEMVSASLLGSNRNRSAYAPLSTEDPGPSRLDMNLLEGAHLLFIFWMQYRNSVYFFRDAFTVGLPPAWVDYSDEIAANIQQARIKMSELVKAHARSLMPSFGDGNEEQHTIEALTREITELLRRSEKRLQKFPANGSSEDSNVRKNVQRSLATDLQNLSMDLRRKQSTYLKSLRQQNEGNDGADLEMNLNGSRSQLEDDEFGDLGFNEQQLSRLRNSEQFTVEREREIKQVVQSFNELAQIMKDLSVLVIDQGTIVDRIDYNIQNVATAVEEGRENTEGGRNGEVCNDTCYHVLRHVGPSRTKGDTSVKTSLLTCLLSHNSRPVTVGKFLVVS</sequence>
<feature type="domain" description="T-SNARE coiled-coil homology" evidence="11">
    <location>
        <begin position="253"/>
        <end position="315"/>
    </location>
</feature>
<keyword evidence="8" id="KW-0472">Membrane</keyword>
<gene>
    <name evidence="12" type="ORF">FEM48_Zijuj09G0017200</name>
</gene>
<comment type="similarity">
    <text evidence="1">Belongs to the syntaxin family.</text>
</comment>
<dbReference type="PROSITE" id="PS50192">
    <property type="entry name" value="T_SNARE"/>
    <property type="match status" value="1"/>
</dbReference>
<name>A0A978UQ66_ZIZJJ</name>
<dbReference type="GO" id="GO:0005484">
    <property type="term" value="F:SNAP receptor activity"/>
    <property type="evidence" value="ECO:0007669"/>
    <property type="project" value="TreeGrafter"/>
</dbReference>
<evidence type="ECO:0000256" key="8">
    <source>
        <dbReference type="ARBA" id="ARBA00023136"/>
    </source>
</evidence>
<dbReference type="GO" id="GO:0050832">
    <property type="term" value="P:defense response to fungus"/>
    <property type="evidence" value="ECO:0007669"/>
    <property type="project" value="UniProtKB-ARBA"/>
</dbReference>
<evidence type="ECO:0000256" key="7">
    <source>
        <dbReference type="ARBA" id="ARBA00023034"/>
    </source>
</evidence>
<dbReference type="GO" id="GO:0043001">
    <property type="term" value="P:Golgi to plasma membrane protein transport"/>
    <property type="evidence" value="ECO:0007669"/>
    <property type="project" value="UniProtKB-ARBA"/>
</dbReference>
<keyword evidence="4" id="KW-0611">Plant defense</keyword>
<dbReference type="SMART" id="SM00397">
    <property type="entry name" value="t_SNARE"/>
    <property type="match status" value="1"/>
</dbReference>
<dbReference type="Gene3D" id="1.20.58.70">
    <property type="match status" value="1"/>
</dbReference>
<evidence type="ECO:0000256" key="1">
    <source>
        <dbReference type="ARBA" id="ARBA00009063"/>
    </source>
</evidence>
<dbReference type="GO" id="GO:0005802">
    <property type="term" value="C:trans-Golgi network"/>
    <property type="evidence" value="ECO:0007669"/>
    <property type="project" value="UniProtKB-ARBA"/>
</dbReference>
<keyword evidence="3" id="KW-0812">Transmembrane</keyword>
<evidence type="ECO:0000256" key="3">
    <source>
        <dbReference type="ARBA" id="ARBA00022692"/>
    </source>
</evidence>